<accession>A0ACC7P562</accession>
<keyword evidence="2" id="KW-1185">Reference proteome</keyword>
<sequence length="207" mass="22864">MDLNSIITTILPYASLAGCAGVITVGILLLGYYFYRKKGGLYTITNVQGITVFLLAAWLTLVVGLTLLDRGAHYGGRINYWLFSGYVAAWNNRSFGEFQQIVFNLIMFMPLGFLLPLLGKQFQRAVPVVMVSFLISLGVETAQLLTARGIFDLDDLLHNTLGGLAGFSLLDAVLTSAKQKKLSIELAYRQQKMRNGPVRQAIYDKST</sequence>
<dbReference type="Proteomes" id="UP001631969">
    <property type="component" value="Unassembled WGS sequence"/>
</dbReference>
<organism evidence="1 2">
    <name type="scientific">Paenibacillus mesotrionivorans</name>
    <dbReference type="NCBI Taxonomy" id="3160968"/>
    <lineage>
        <taxon>Bacteria</taxon>
        <taxon>Bacillati</taxon>
        <taxon>Bacillota</taxon>
        <taxon>Bacilli</taxon>
        <taxon>Bacillales</taxon>
        <taxon>Paenibacillaceae</taxon>
        <taxon>Paenibacillus</taxon>
    </lineage>
</organism>
<proteinExistence type="predicted"/>
<comment type="caution">
    <text evidence="1">The sequence shown here is derived from an EMBL/GenBank/DDBJ whole genome shotgun (WGS) entry which is preliminary data.</text>
</comment>
<evidence type="ECO:0000313" key="1">
    <source>
        <dbReference type="EMBL" id="MFM9331081.1"/>
    </source>
</evidence>
<reference evidence="1" key="1">
    <citation type="submission" date="2024-12" db="EMBL/GenBank/DDBJ databases">
        <authorList>
            <person name="Wu N."/>
        </authorList>
    </citation>
    <scope>NUCLEOTIDE SEQUENCE</scope>
    <source>
        <strain evidence="1">P15</strain>
    </source>
</reference>
<protein>
    <submittedName>
        <fullName evidence="1">VanZ family protein</fullName>
    </submittedName>
</protein>
<gene>
    <name evidence="1" type="ORF">ACI1P1_22565</name>
</gene>
<evidence type="ECO:0000313" key="2">
    <source>
        <dbReference type="Proteomes" id="UP001631969"/>
    </source>
</evidence>
<name>A0ACC7P562_9BACL</name>
<dbReference type="EMBL" id="JBJURJ010000016">
    <property type="protein sequence ID" value="MFM9331081.1"/>
    <property type="molecule type" value="Genomic_DNA"/>
</dbReference>